<name>A0A1M7D5Q8_XYLRU</name>
<evidence type="ECO:0000313" key="2">
    <source>
        <dbReference type="Proteomes" id="UP000184280"/>
    </source>
</evidence>
<dbReference type="Proteomes" id="UP000184280">
    <property type="component" value="Unassembled WGS sequence"/>
</dbReference>
<dbReference type="OrthoDB" id="1030717at2"/>
<reference evidence="1 2" key="1">
    <citation type="submission" date="2016-11" db="EMBL/GenBank/DDBJ databases">
        <authorList>
            <person name="Jaros S."/>
            <person name="Januszkiewicz K."/>
            <person name="Wedrychowicz H."/>
        </authorList>
    </citation>
    <scope>NUCLEOTIDE SEQUENCE [LARGE SCALE GENOMIC DNA]</scope>
    <source>
        <strain evidence="1 2">BPI-34</strain>
    </source>
</reference>
<organism evidence="1 2">
    <name type="scientific">Xylanibacter ruminicola</name>
    <name type="common">Prevotella ruminicola</name>
    <dbReference type="NCBI Taxonomy" id="839"/>
    <lineage>
        <taxon>Bacteria</taxon>
        <taxon>Pseudomonadati</taxon>
        <taxon>Bacteroidota</taxon>
        <taxon>Bacteroidia</taxon>
        <taxon>Bacteroidales</taxon>
        <taxon>Prevotellaceae</taxon>
        <taxon>Xylanibacter</taxon>
    </lineage>
</organism>
<dbReference type="InterPro" id="IPR036619">
    <property type="entry name" value="NinB_sf"/>
</dbReference>
<dbReference type="RefSeq" id="WP_073042718.1">
    <property type="nucleotide sequence ID" value="NZ_FRCJ01000001.1"/>
</dbReference>
<gene>
    <name evidence="1" type="ORF">SAMN04488494_0636</name>
</gene>
<dbReference type="AlphaFoldDB" id="A0A1M7D5Q8"/>
<accession>A0A1M7D5Q8</accession>
<evidence type="ECO:0000313" key="1">
    <source>
        <dbReference type="EMBL" id="SHL74794.1"/>
    </source>
</evidence>
<sequence length="140" mass="16271">MAKVKTITLTKNGEQVSFDKESAAIFAALANGRYTITIAREKEPRSIDQNSLMWLWFNCIETETGTPSQDVHDYYCSKFLRKRIVWMGTERWIVQGTSKLKKDAMSDFLNKVQADALTEMGIRLPDPEDMYYEAFYQTYK</sequence>
<dbReference type="SUPFAM" id="SSF103370">
    <property type="entry name" value="NinB"/>
    <property type="match status" value="1"/>
</dbReference>
<dbReference type="EMBL" id="FRCJ01000001">
    <property type="protein sequence ID" value="SHL74794.1"/>
    <property type="molecule type" value="Genomic_DNA"/>
</dbReference>
<proteinExistence type="predicted"/>
<protein>
    <submittedName>
        <fullName evidence="1">Uncharacterized protein</fullName>
    </submittedName>
</protein>
<dbReference type="Gene3D" id="1.10.3790.10">
    <property type="entry name" value="NinB"/>
    <property type="match status" value="1"/>
</dbReference>